<dbReference type="PANTHER" id="PTHR43427:SF6">
    <property type="entry name" value="CHLORIDE CHANNEL PROTEIN CLC-E"/>
    <property type="match status" value="1"/>
</dbReference>
<feature type="transmembrane region" description="Helical" evidence="10">
    <location>
        <begin position="246"/>
        <end position="269"/>
    </location>
</feature>
<evidence type="ECO:0000313" key="11">
    <source>
        <dbReference type="EMBL" id="MDF4025478.1"/>
    </source>
</evidence>
<keyword evidence="4 10" id="KW-1133">Transmembrane helix</keyword>
<gene>
    <name evidence="11" type="ORF">P3W24_10925</name>
</gene>
<keyword evidence="12" id="KW-1185">Reference proteome</keyword>
<keyword evidence="7" id="KW-0869">Chloride channel</keyword>
<dbReference type="SUPFAM" id="SSF81340">
    <property type="entry name" value="Clc chloride channel"/>
    <property type="match status" value="1"/>
</dbReference>
<feature type="transmembrane region" description="Helical" evidence="10">
    <location>
        <begin position="289"/>
        <end position="310"/>
    </location>
</feature>
<name>A0ABT6BBG8_9GAMM</name>
<sequence length="464" mass="47964">MHELPDNEPIPSSRRGRLRALARHEWLSPTEWRRRILFWSGAVIVGLAAVLFAQAADFAFGLFSRVASHGWWVPLLITPPVFALLSWLTQGAMKATRGSGIPQAMAALNVEDPDFRQRILSLKIAAGKMALTLAALLGGASVGREGPTVHVGAGLLYSLGRRFGFSDPTAAGRFILAGSAAGLAAAFNTPLAGVVFAIEEMSGAFEHRMSGTLLTAVIVSGVVSLGILGNYAYFGDIAASLAFGKAWIAVLLTGIAGGLLGGLFARMILPAGTGLRGVVGRLRARQPVVFAAACGLALVLLSLLSANGLFGTGYAQARGILEGHGGTGPFFGVLKFLGNIASSWAGIPGGIFSPALAVGAGLGDNIAHLLPGADPSAVVLLGMAAYLSGVTQSPLTATVISLELTANRQMALPIMAACLLARAVSALVCRVPVYKALADNLVAQYEEERRRRDVPAAPVDGTAA</sequence>
<keyword evidence="9" id="KW-0407">Ion channel</keyword>
<dbReference type="PRINTS" id="PR00762">
    <property type="entry name" value="CLCHANNEL"/>
</dbReference>
<feature type="transmembrane region" description="Helical" evidence="10">
    <location>
        <begin position="210"/>
        <end position="234"/>
    </location>
</feature>
<evidence type="ECO:0000256" key="9">
    <source>
        <dbReference type="ARBA" id="ARBA00023303"/>
    </source>
</evidence>
<dbReference type="Proteomes" id="UP001528850">
    <property type="component" value="Unassembled WGS sequence"/>
</dbReference>
<keyword evidence="6 10" id="KW-0472">Membrane</keyword>
<evidence type="ECO:0000256" key="2">
    <source>
        <dbReference type="ARBA" id="ARBA00022448"/>
    </source>
</evidence>
<evidence type="ECO:0000313" key="12">
    <source>
        <dbReference type="Proteomes" id="UP001528850"/>
    </source>
</evidence>
<keyword evidence="2" id="KW-0813">Transport</keyword>
<dbReference type="InterPro" id="IPR001807">
    <property type="entry name" value="ClC"/>
</dbReference>
<evidence type="ECO:0000256" key="8">
    <source>
        <dbReference type="ARBA" id="ARBA00023214"/>
    </source>
</evidence>
<feature type="transmembrane region" description="Helical" evidence="10">
    <location>
        <begin position="174"/>
        <end position="198"/>
    </location>
</feature>
<reference evidence="11 12" key="1">
    <citation type="journal article" date="2024" name="Curr. Microbiol.">
        <title>Luteibacter sahnii sp. nov., A Novel Yellow-Colored Xanthomonadin Pigment Producing Probiotic Bacterium from Healthy Rice Seed Microbiome.</title>
        <authorList>
            <person name="Jaiswal G."/>
            <person name="Rana R."/>
            <person name="Nayak P.K."/>
            <person name="Chouhan R."/>
            <person name="Gandhi S.G."/>
            <person name="Patel H.K."/>
            <person name="Patil P.B."/>
        </authorList>
    </citation>
    <scope>NUCLEOTIDE SEQUENCE [LARGE SCALE GENOMIC DNA]</scope>
    <source>
        <strain evidence="11 12">PPL201</strain>
    </source>
</reference>
<accession>A0ABT6BBG8</accession>
<evidence type="ECO:0000256" key="5">
    <source>
        <dbReference type="ARBA" id="ARBA00023065"/>
    </source>
</evidence>
<keyword evidence="3 10" id="KW-0812">Transmembrane</keyword>
<dbReference type="Pfam" id="PF00654">
    <property type="entry name" value="Voltage_CLC"/>
    <property type="match status" value="1"/>
</dbReference>
<dbReference type="RefSeq" id="WP_320549978.1">
    <property type="nucleotide sequence ID" value="NZ_JAQLOK010000001.1"/>
</dbReference>
<evidence type="ECO:0000256" key="4">
    <source>
        <dbReference type="ARBA" id="ARBA00022989"/>
    </source>
</evidence>
<proteinExistence type="predicted"/>
<comment type="subcellular location">
    <subcellularLocation>
        <location evidence="1">Membrane</location>
        <topology evidence="1">Multi-pass membrane protein</topology>
    </subcellularLocation>
</comment>
<evidence type="ECO:0000256" key="10">
    <source>
        <dbReference type="SAM" id="Phobius"/>
    </source>
</evidence>
<organism evidence="11 12">
    <name type="scientific">Luteibacter sahnii</name>
    <dbReference type="NCBI Taxonomy" id="3021977"/>
    <lineage>
        <taxon>Bacteria</taxon>
        <taxon>Pseudomonadati</taxon>
        <taxon>Pseudomonadota</taxon>
        <taxon>Gammaproteobacteria</taxon>
        <taxon>Lysobacterales</taxon>
        <taxon>Rhodanobacteraceae</taxon>
        <taxon>Luteibacter</taxon>
    </lineage>
</organism>
<dbReference type="Gene3D" id="1.10.3080.10">
    <property type="entry name" value="Clc chloride channel"/>
    <property type="match status" value="1"/>
</dbReference>
<dbReference type="EMBL" id="JARJJS010000002">
    <property type="protein sequence ID" value="MDF4025478.1"/>
    <property type="molecule type" value="Genomic_DNA"/>
</dbReference>
<dbReference type="CDD" id="cd01034">
    <property type="entry name" value="EriC_like"/>
    <property type="match status" value="1"/>
</dbReference>
<protein>
    <submittedName>
        <fullName evidence="11">Chloride channel protein</fullName>
    </submittedName>
</protein>
<dbReference type="InterPro" id="IPR050368">
    <property type="entry name" value="ClC-type_chloride_channel"/>
</dbReference>
<feature type="transmembrane region" description="Helical" evidence="10">
    <location>
        <begin position="36"/>
        <end position="63"/>
    </location>
</feature>
<keyword evidence="8" id="KW-0868">Chloride</keyword>
<feature type="transmembrane region" description="Helical" evidence="10">
    <location>
        <begin position="69"/>
        <end position="88"/>
    </location>
</feature>
<evidence type="ECO:0000256" key="6">
    <source>
        <dbReference type="ARBA" id="ARBA00023136"/>
    </source>
</evidence>
<dbReference type="PANTHER" id="PTHR43427">
    <property type="entry name" value="CHLORIDE CHANNEL PROTEIN CLC-E"/>
    <property type="match status" value="1"/>
</dbReference>
<dbReference type="InterPro" id="IPR014743">
    <property type="entry name" value="Cl-channel_core"/>
</dbReference>
<evidence type="ECO:0000256" key="1">
    <source>
        <dbReference type="ARBA" id="ARBA00004141"/>
    </source>
</evidence>
<evidence type="ECO:0000256" key="3">
    <source>
        <dbReference type="ARBA" id="ARBA00022692"/>
    </source>
</evidence>
<evidence type="ECO:0000256" key="7">
    <source>
        <dbReference type="ARBA" id="ARBA00023173"/>
    </source>
</evidence>
<keyword evidence="5" id="KW-0406">Ion transport</keyword>
<comment type="caution">
    <text evidence="11">The sequence shown here is derived from an EMBL/GenBank/DDBJ whole genome shotgun (WGS) entry which is preliminary data.</text>
</comment>